<dbReference type="NCBIfam" id="TIGR02278">
    <property type="entry name" value="PaaN-DH"/>
    <property type="match status" value="1"/>
</dbReference>
<dbReference type="EMBL" id="JBHLYR010000063">
    <property type="protein sequence ID" value="MFB9994599.1"/>
    <property type="molecule type" value="Genomic_DNA"/>
</dbReference>
<evidence type="ECO:0000259" key="4">
    <source>
        <dbReference type="Pfam" id="PF01575"/>
    </source>
</evidence>
<dbReference type="InterPro" id="IPR002539">
    <property type="entry name" value="MaoC-like_dom"/>
</dbReference>
<feature type="region of interest" description="Disordered" evidence="2">
    <location>
        <begin position="475"/>
        <end position="500"/>
    </location>
</feature>
<dbReference type="InterPro" id="IPR016162">
    <property type="entry name" value="Ald_DH_N"/>
</dbReference>
<evidence type="ECO:0000259" key="3">
    <source>
        <dbReference type="Pfam" id="PF00171"/>
    </source>
</evidence>
<sequence>MTQSPTQIQPNQIRPIQVASFISGQWHAAAGGQEIRDASYGLPVAYVSSEGVDFGAALHYGRTVGGRNLRRTTFHERARMLRALAVYLNERKAEFNALSHLTGATRRDNLVDIDGGIGTLFSYSSMARRDLPDQKFFVEDDVNPLGKGGTFFGRHVMVPREGVALHINAFNFPVWGMLEKIAPNLIAGVPAIVKPASQTSYVTEAVVRAIHESGLLPEGALQLICGSTGDLFDHLEEQDTVTFTGSAATASKLKVHPNIVRRGVPFNTEADSLNCIVLGETVTPDAPEFALFVREVVNEMTSKAGQKCTAIRRVIVPESRVEEVAAAIRERLAGITMGDPSREDVRMGPLVGASQRDDVADVLARLSAEGEVLVGGGQHPELLGGDWEAGAFLAPALLLARDPLNAHAAHELEAFGPVATLMPYSGLEMAAELARMGRGSLAGSIVTHHRDEARDLFFGMASAHGRILVLNRDDAKESTGHGSPLPQLKHGGPGRAGGGEELGGLRAVKHYLQRTALQADPTTMTAITGEYVRGAAVREDVVHPFRKNFEQLQVGDSLLTPRRTVTEADISAFAGLSGDRFYAHTDEIAAQDSLFGKRVAHGYFVLSAAAGLFVDPGVGPVLANYGLEGLRFTEPVGFGDTIRARLTVQSKTAKETREGETPTGVVKWHVDVTNQNDVLVATYSILTLVAREQ</sequence>
<dbReference type="InterPro" id="IPR016161">
    <property type="entry name" value="Ald_DH/histidinol_DH"/>
</dbReference>
<dbReference type="Proteomes" id="UP001589733">
    <property type="component" value="Unassembled WGS sequence"/>
</dbReference>
<evidence type="ECO:0000313" key="5">
    <source>
        <dbReference type="EMBL" id="MFB9994599.1"/>
    </source>
</evidence>
<dbReference type="RefSeq" id="WP_380015707.1">
    <property type="nucleotide sequence ID" value="NZ_JBHLYR010000063.1"/>
</dbReference>
<evidence type="ECO:0000256" key="2">
    <source>
        <dbReference type="SAM" id="MobiDB-lite"/>
    </source>
</evidence>
<name>A0ABV6B4B9_9DEIO</name>
<dbReference type="NCBIfam" id="NF008868">
    <property type="entry name" value="PRK11903.1"/>
    <property type="match status" value="1"/>
</dbReference>
<accession>A0ABV6B4B9</accession>
<feature type="compositionally biased region" description="Gly residues" evidence="2">
    <location>
        <begin position="491"/>
        <end position="500"/>
    </location>
</feature>
<evidence type="ECO:0000313" key="6">
    <source>
        <dbReference type="Proteomes" id="UP001589733"/>
    </source>
</evidence>
<dbReference type="Gene3D" id="3.40.605.10">
    <property type="entry name" value="Aldehyde Dehydrogenase, Chain A, domain 1"/>
    <property type="match status" value="1"/>
</dbReference>
<feature type="domain" description="Aldehyde dehydrogenase" evidence="3">
    <location>
        <begin position="68"/>
        <end position="457"/>
    </location>
</feature>
<dbReference type="PANTHER" id="PTHR43111:SF1">
    <property type="entry name" value="ALDEHYDE DEHYDROGENASE B-RELATED"/>
    <property type="match status" value="1"/>
</dbReference>
<dbReference type="InterPro" id="IPR029069">
    <property type="entry name" value="HotDog_dom_sf"/>
</dbReference>
<dbReference type="InterPro" id="IPR016163">
    <property type="entry name" value="Ald_DH_C"/>
</dbReference>
<dbReference type="SUPFAM" id="SSF53720">
    <property type="entry name" value="ALDH-like"/>
    <property type="match status" value="1"/>
</dbReference>
<dbReference type="Pfam" id="PF01575">
    <property type="entry name" value="MaoC_dehydratas"/>
    <property type="match status" value="1"/>
</dbReference>
<dbReference type="SUPFAM" id="SSF54637">
    <property type="entry name" value="Thioesterase/thiol ester dehydrase-isomerase"/>
    <property type="match status" value="1"/>
</dbReference>
<dbReference type="InterPro" id="IPR015590">
    <property type="entry name" value="Aldehyde_DH_dom"/>
</dbReference>
<dbReference type="Gene3D" id="3.10.129.10">
    <property type="entry name" value="Hotdog Thioesterase"/>
    <property type="match status" value="1"/>
</dbReference>
<dbReference type="Gene3D" id="3.40.309.10">
    <property type="entry name" value="Aldehyde Dehydrogenase, Chain A, domain 2"/>
    <property type="match status" value="1"/>
</dbReference>
<keyword evidence="1" id="KW-0560">Oxidoreductase</keyword>
<feature type="domain" description="MaoC-like" evidence="4">
    <location>
        <begin position="554"/>
        <end position="666"/>
    </location>
</feature>
<dbReference type="PANTHER" id="PTHR43111">
    <property type="entry name" value="ALDEHYDE DEHYDROGENASE B-RELATED"/>
    <property type="match status" value="1"/>
</dbReference>
<organism evidence="5 6">
    <name type="scientific">Deinococcus oregonensis</name>
    <dbReference type="NCBI Taxonomy" id="1805970"/>
    <lineage>
        <taxon>Bacteria</taxon>
        <taxon>Thermotogati</taxon>
        <taxon>Deinococcota</taxon>
        <taxon>Deinococci</taxon>
        <taxon>Deinococcales</taxon>
        <taxon>Deinococcaceae</taxon>
        <taxon>Deinococcus</taxon>
    </lineage>
</organism>
<protein>
    <submittedName>
        <fullName evidence="5">Phenylacetic acid degradation bifunctional protein PaaZ</fullName>
    </submittedName>
</protein>
<comment type="caution">
    <text evidence="5">The sequence shown here is derived from an EMBL/GenBank/DDBJ whole genome shotgun (WGS) entry which is preliminary data.</text>
</comment>
<dbReference type="InterPro" id="IPR011966">
    <property type="entry name" value="PaaN-DH"/>
</dbReference>
<proteinExistence type="predicted"/>
<gene>
    <name evidence="5" type="primary">paaZ</name>
    <name evidence="5" type="ORF">ACFFLM_21810</name>
</gene>
<reference evidence="5 6" key="1">
    <citation type="submission" date="2024-09" db="EMBL/GenBank/DDBJ databases">
        <authorList>
            <person name="Sun Q."/>
            <person name="Mori K."/>
        </authorList>
    </citation>
    <scope>NUCLEOTIDE SEQUENCE [LARGE SCALE GENOMIC DNA]</scope>
    <source>
        <strain evidence="5 6">JCM 13503</strain>
    </source>
</reference>
<dbReference type="CDD" id="cd07128">
    <property type="entry name" value="ALDH_MaoC-N"/>
    <property type="match status" value="1"/>
</dbReference>
<dbReference type="Pfam" id="PF00171">
    <property type="entry name" value="Aldedh"/>
    <property type="match status" value="1"/>
</dbReference>
<keyword evidence="6" id="KW-1185">Reference proteome</keyword>
<evidence type="ECO:0000256" key="1">
    <source>
        <dbReference type="ARBA" id="ARBA00023002"/>
    </source>
</evidence>